<reference evidence="3" key="2">
    <citation type="submission" date="2009-11" db="EMBL/GenBank/DDBJ databases">
        <title>The Genome Sequence of Allomyces macrogynus strain ATCC 38327.</title>
        <authorList>
            <consortium name="The Broad Institute Genome Sequencing Platform"/>
            <person name="Russ C."/>
            <person name="Cuomo C."/>
            <person name="Shea T."/>
            <person name="Young S.K."/>
            <person name="Zeng Q."/>
            <person name="Koehrsen M."/>
            <person name="Haas B."/>
            <person name="Borodovsky M."/>
            <person name="Guigo R."/>
            <person name="Alvarado L."/>
            <person name="Berlin A."/>
            <person name="Borenstein D."/>
            <person name="Chen Z."/>
            <person name="Engels R."/>
            <person name="Freedman E."/>
            <person name="Gellesch M."/>
            <person name="Goldberg J."/>
            <person name="Griggs A."/>
            <person name="Gujja S."/>
            <person name="Heiman D."/>
            <person name="Hepburn T."/>
            <person name="Howarth C."/>
            <person name="Jen D."/>
            <person name="Larson L."/>
            <person name="Lewis B."/>
            <person name="Mehta T."/>
            <person name="Park D."/>
            <person name="Pearson M."/>
            <person name="Roberts A."/>
            <person name="Saif S."/>
            <person name="Shenoy N."/>
            <person name="Sisk P."/>
            <person name="Stolte C."/>
            <person name="Sykes S."/>
            <person name="Walk T."/>
            <person name="White J."/>
            <person name="Yandava C."/>
            <person name="Burger G."/>
            <person name="Gray M.W."/>
            <person name="Holland P.W.H."/>
            <person name="King N."/>
            <person name="Lang F.B.F."/>
            <person name="Roger A.J."/>
            <person name="Ruiz-Trillo I."/>
            <person name="Lander E."/>
            <person name="Nusbaum C."/>
        </authorList>
    </citation>
    <scope>NUCLEOTIDE SEQUENCE [LARGE SCALE GENOMIC DNA]</scope>
    <source>
        <strain evidence="3">ATCC 38327</strain>
    </source>
</reference>
<keyword evidence="3" id="KW-1185">Reference proteome</keyword>
<feature type="compositionally biased region" description="Basic and acidic residues" evidence="1">
    <location>
        <begin position="105"/>
        <end position="121"/>
    </location>
</feature>
<sequence>MHDTPTKPHVRIRSRDAPPDDPFAFLFPHPRKHPLIIESAAAAAAAAAAHASSSTVSGPPPTAAASRRSTDAADLPPAAKRARKESDRRTAGERVGTADGGGGARVRDAARADEGGRGMES</sequence>
<protein>
    <submittedName>
        <fullName evidence="2">Uncharacterized protein</fullName>
    </submittedName>
</protein>
<evidence type="ECO:0000313" key="3">
    <source>
        <dbReference type="Proteomes" id="UP000054350"/>
    </source>
</evidence>
<organism evidence="2 3">
    <name type="scientific">Allomyces macrogynus (strain ATCC 38327)</name>
    <name type="common">Allomyces javanicus var. macrogynus</name>
    <dbReference type="NCBI Taxonomy" id="578462"/>
    <lineage>
        <taxon>Eukaryota</taxon>
        <taxon>Fungi</taxon>
        <taxon>Fungi incertae sedis</taxon>
        <taxon>Blastocladiomycota</taxon>
        <taxon>Blastocladiomycetes</taxon>
        <taxon>Blastocladiales</taxon>
        <taxon>Blastocladiaceae</taxon>
        <taxon>Allomyces</taxon>
    </lineage>
</organism>
<dbReference type="VEuPathDB" id="FungiDB:AMAG_20398"/>
<dbReference type="EMBL" id="GG745370">
    <property type="protein sequence ID" value="KNE71118.1"/>
    <property type="molecule type" value="Genomic_DNA"/>
</dbReference>
<evidence type="ECO:0000313" key="2">
    <source>
        <dbReference type="EMBL" id="KNE71118.1"/>
    </source>
</evidence>
<reference evidence="2 3" key="1">
    <citation type="submission" date="2009-11" db="EMBL/GenBank/DDBJ databases">
        <title>Annotation of Allomyces macrogynus ATCC 38327.</title>
        <authorList>
            <consortium name="The Broad Institute Genome Sequencing Platform"/>
            <person name="Russ C."/>
            <person name="Cuomo C."/>
            <person name="Burger G."/>
            <person name="Gray M.W."/>
            <person name="Holland P.W.H."/>
            <person name="King N."/>
            <person name="Lang F.B.F."/>
            <person name="Roger A.J."/>
            <person name="Ruiz-Trillo I."/>
            <person name="Young S.K."/>
            <person name="Zeng Q."/>
            <person name="Gargeya S."/>
            <person name="Fitzgerald M."/>
            <person name="Haas B."/>
            <person name="Abouelleil A."/>
            <person name="Alvarado L."/>
            <person name="Arachchi H.M."/>
            <person name="Berlin A."/>
            <person name="Chapman S.B."/>
            <person name="Gearin G."/>
            <person name="Goldberg J."/>
            <person name="Griggs A."/>
            <person name="Gujja S."/>
            <person name="Hansen M."/>
            <person name="Heiman D."/>
            <person name="Howarth C."/>
            <person name="Larimer J."/>
            <person name="Lui A."/>
            <person name="MacDonald P.J.P."/>
            <person name="McCowen C."/>
            <person name="Montmayeur A."/>
            <person name="Murphy C."/>
            <person name="Neiman D."/>
            <person name="Pearson M."/>
            <person name="Priest M."/>
            <person name="Roberts A."/>
            <person name="Saif S."/>
            <person name="Shea T."/>
            <person name="Sisk P."/>
            <person name="Stolte C."/>
            <person name="Sykes S."/>
            <person name="Wortman J."/>
            <person name="Nusbaum C."/>
            <person name="Birren B."/>
        </authorList>
    </citation>
    <scope>NUCLEOTIDE SEQUENCE [LARGE SCALE GENOMIC DNA]</scope>
    <source>
        <strain evidence="2 3">ATCC 38327</strain>
    </source>
</reference>
<evidence type="ECO:0000256" key="1">
    <source>
        <dbReference type="SAM" id="MobiDB-lite"/>
    </source>
</evidence>
<dbReference type="Proteomes" id="UP000054350">
    <property type="component" value="Unassembled WGS sequence"/>
</dbReference>
<gene>
    <name evidence="2" type="ORF">AMAG_20398</name>
</gene>
<proteinExistence type="predicted"/>
<dbReference type="AlphaFoldDB" id="A0A0L0T8I1"/>
<accession>A0A0L0T8I1</accession>
<name>A0A0L0T8I1_ALLM3</name>
<feature type="region of interest" description="Disordered" evidence="1">
    <location>
        <begin position="47"/>
        <end position="121"/>
    </location>
</feature>
<feature type="region of interest" description="Disordered" evidence="1">
    <location>
        <begin position="1"/>
        <end position="26"/>
    </location>
</feature>